<keyword evidence="1" id="KW-0812">Transmembrane</keyword>
<sequence>MANGSAVKLITTTSGRSTINADTRPVAATGSELELAIKAFQVEVAGFAQSMIKDPAARAEYVKQSRAACDEITAKVKAGQITPHEGAKTANEMRNQVMVAARAKLTDLGAAISSGIKKDGLLLADLQERYAGRRFRRVFSALSQAEKELVWMDIVHAAGGPRQKMNAGAKWFGRAGRGLLVFTFAIAVYNVIEAEDRTRQAAKEGVALGAGAVGGIGAGAAVAFAMSGPPGWIVGISMFAGAALLGVGSAEVFDYFWPESK</sequence>
<feature type="transmembrane region" description="Helical" evidence="1">
    <location>
        <begin position="232"/>
        <end position="257"/>
    </location>
</feature>
<accession>A0A4R6RCA3</accession>
<keyword evidence="1" id="KW-0472">Membrane</keyword>
<name>A0A4R6RCA3_9BURK</name>
<keyword evidence="1" id="KW-1133">Transmembrane helix</keyword>
<dbReference type="Proteomes" id="UP000294593">
    <property type="component" value="Unassembled WGS sequence"/>
</dbReference>
<evidence type="ECO:0000256" key="1">
    <source>
        <dbReference type="SAM" id="Phobius"/>
    </source>
</evidence>
<evidence type="ECO:0000313" key="2">
    <source>
        <dbReference type="EMBL" id="TDP83801.1"/>
    </source>
</evidence>
<organism evidence="2 3">
    <name type="scientific">Aquabacterium commune</name>
    <dbReference type="NCBI Taxonomy" id="70586"/>
    <lineage>
        <taxon>Bacteria</taxon>
        <taxon>Pseudomonadati</taxon>
        <taxon>Pseudomonadota</taxon>
        <taxon>Betaproteobacteria</taxon>
        <taxon>Burkholderiales</taxon>
        <taxon>Aquabacterium</taxon>
    </lineage>
</organism>
<reference evidence="2 3" key="1">
    <citation type="submission" date="2019-03" db="EMBL/GenBank/DDBJ databases">
        <title>Genomic Encyclopedia of Type Strains, Phase IV (KMG-IV): sequencing the most valuable type-strain genomes for metagenomic binning, comparative biology and taxonomic classification.</title>
        <authorList>
            <person name="Goeker M."/>
        </authorList>
    </citation>
    <scope>NUCLEOTIDE SEQUENCE [LARGE SCALE GENOMIC DNA]</scope>
    <source>
        <strain evidence="2 3">DSM 11901</strain>
    </source>
</reference>
<feature type="transmembrane region" description="Helical" evidence="1">
    <location>
        <begin position="171"/>
        <end position="192"/>
    </location>
</feature>
<keyword evidence="3" id="KW-1185">Reference proteome</keyword>
<comment type="caution">
    <text evidence="2">The sequence shown here is derived from an EMBL/GenBank/DDBJ whole genome shotgun (WGS) entry which is preliminary data.</text>
</comment>
<dbReference type="EMBL" id="SNXW01000004">
    <property type="protein sequence ID" value="TDP83801.1"/>
    <property type="molecule type" value="Genomic_DNA"/>
</dbReference>
<protein>
    <submittedName>
        <fullName evidence="2">Uncharacterized protein</fullName>
    </submittedName>
</protein>
<dbReference type="RefSeq" id="WP_133608566.1">
    <property type="nucleotide sequence ID" value="NZ_SNXW01000004.1"/>
</dbReference>
<evidence type="ECO:0000313" key="3">
    <source>
        <dbReference type="Proteomes" id="UP000294593"/>
    </source>
</evidence>
<gene>
    <name evidence="2" type="ORF">EV672_104182</name>
</gene>
<feature type="transmembrane region" description="Helical" evidence="1">
    <location>
        <begin position="204"/>
        <end position="226"/>
    </location>
</feature>
<proteinExistence type="predicted"/>
<dbReference type="OrthoDB" id="9152573at2"/>
<dbReference type="AlphaFoldDB" id="A0A4R6RCA3"/>